<feature type="signal peptide" evidence="1">
    <location>
        <begin position="1"/>
        <end position="25"/>
    </location>
</feature>
<evidence type="ECO:0000313" key="3">
    <source>
        <dbReference type="Proteomes" id="UP000239480"/>
    </source>
</evidence>
<feature type="chain" id="PRO_5015437068" description="Outer membrane beta-barrel porin/alpha-amylase" evidence="1">
    <location>
        <begin position="26"/>
        <end position="266"/>
    </location>
</feature>
<keyword evidence="3" id="KW-1185">Reference proteome</keyword>
<keyword evidence="1" id="KW-0732">Signal</keyword>
<accession>A0A2T0S0L4</accession>
<dbReference type="EMBL" id="PVTD01000001">
    <property type="protein sequence ID" value="PRY26940.1"/>
    <property type="molecule type" value="Genomic_DNA"/>
</dbReference>
<comment type="caution">
    <text evidence="2">The sequence shown here is derived from an EMBL/GenBank/DDBJ whole genome shotgun (WGS) entry which is preliminary data.</text>
</comment>
<dbReference type="AlphaFoldDB" id="A0A2T0S0L4"/>
<evidence type="ECO:0000313" key="2">
    <source>
        <dbReference type="EMBL" id="PRY26940.1"/>
    </source>
</evidence>
<reference evidence="2 3" key="1">
    <citation type="submission" date="2018-03" db="EMBL/GenBank/DDBJ databases">
        <title>Genomic Encyclopedia of Archaeal and Bacterial Type Strains, Phase II (KMG-II): from individual species to whole genera.</title>
        <authorList>
            <person name="Goeker M."/>
        </authorList>
    </citation>
    <scope>NUCLEOTIDE SEQUENCE [LARGE SCALE GENOMIC DNA]</scope>
    <source>
        <strain evidence="2 3">DSM 29328</strain>
    </source>
</reference>
<sequence>MTKQFFPVVAIASLVATIFSGSAHAQDDCDAACQAARNAQDPLAPVTALFSDNTIGYGPNDEDTTYNFQVQGATTIETEAGNLIVRGILPFLGKPDDPLAKDLGAGDVIGQFFWVPHAEPGAFKIGFGPQFSLKTRDTKLGGPGNGAGIAVVGFGFAGDLSYGGILGHLWGEDDFSVSTIQPIVFYNLENFLGGSYIGYNNSVTYNWNTEKGLEGWTVPVGLTLGKTWPLDNGGAFDVSLGGYAMAAKPDGANESQFKFSFNYFFP</sequence>
<evidence type="ECO:0000256" key="1">
    <source>
        <dbReference type="SAM" id="SignalP"/>
    </source>
</evidence>
<evidence type="ECO:0008006" key="4">
    <source>
        <dbReference type="Google" id="ProtNLM"/>
    </source>
</evidence>
<protein>
    <recommendedName>
        <fullName evidence="4">Outer membrane beta-barrel porin/alpha-amylase</fullName>
    </recommendedName>
</protein>
<organism evidence="2 3">
    <name type="scientific">Aliiruegeria haliotis</name>
    <dbReference type="NCBI Taxonomy" id="1280846"/>
    <lineage>
        <taxon>Bacteria</taxon>
        <taxon>Pseudomonadati</taxon>
        <taxon>Pseudomonadota</taxon>
        <taxon>Alphaproteobacteria</taxon>
        <taxon>Rhodobacterales</taxon>
        <taxon>Roseobacteraceae</taxon>
        <taxon>Aliiruegeria</taxon>
    </lineage>
</organism>
<dbReference type="Proteomes" id="UP000239480">
    <property type="component" value="Unassembled WGS sequence"/>
</dbReference>
<gene>
    <name evidence="2" type="ORF">CLV78_1011045</name>
</gene>
<dbReference type="RefSeq" id="WP_106203634.1">
    <property type="nucleotide sequence ID" value="NZ_PVTD01000001.1"/>
</dbReference>
<name>A0A2T0S0L4_9RHOB</name>
<dbReference type="OrthoDB" id="9809066at2"/>
<proteinExistence type="predicted"/>